<dbReference type="AlphaFoldDB" id="A0A1W0X9L1"/>
<name>A0A1W0X9L1_HYPEX</name>
<dbReference type="PANTHER" id="PTHR47399">
    <property type="entry name" value="TRANSMEMBRANE PROTEIN 121B"/>
    <property type="match status" value="1"/>
</dbReference>
<evidence type="ECO:0000256" key="3">
    <source>
        <dbReference type="SAM" id="Phobius"/>
    </source>
</evidence>
<dbReference type="InterPro" id="IPR032776">
    <property type="entry name" value="CECR6/TMEM121"/>
</dbReference>
<dbReference type="Proteomes" id="UP000192578">
    <property type="component" value="Unassembled WGS sequence"/>
</dbReference>
<dbReference type="InterPro" id="IPR026624">
    <property type="entry name" value="CECR6"/>
</dbReference>
<comment type="caution">
    <text evidence="4">The sequence shown here is derived from an EMBL/GenBank/DDBJ whole genome shotgun (WGS) entry which is preliminary data.</text>
</comment>
<reference evidence="5" key="1">
    <citation type="submission" date="2017-01" db="EMBL/GenBank/DDBJ databases">
        <title>Comparative genomics of anhydrobiosis in the tardigrade Hypsibius dujardini.</title>
        <authorList>
            <person name="Yoshida Y."/>
            <person name="Koutsovoulos G."/>
            <person name="Laetsch D."/>
            <person name="Stevens L."/>
            <person name="Kumar S."/>
            <person name="Horikawa D."/>
            <person name="Ishino K."/>
            <person name="Komine S."/>
            <person name="Tomita M."/>
            <person name="Blaxter M."/>
            <person name="Arakawa K."/>
        </authorList>
    </citation>
    <scope>NUCLEOTIDE SEQUENCE [LARGE SCALE GENOMIC DNA]</scope>
    <source>
        <strain evidence="5">Z151</strain>
    </source>
</reference>
<evidence type="ECO:0000256" key="1">
    <source>
        <dbReference type="ARBA" id="ARBA00007711"/>
    </source>
</evidence>
<feature type="transmembrane region" description="Helical" evidence="3">
    <location>
        <begin position="203"/>
        <end position="224"/>
    </location>
</feature>
<dbReference type="PANTHER" id="PTHR47399:SF1">
    <property type="entry name" value="TRANSMEMBRANE PROTEIN 121B"/>
    <property type="match status" value="1"/>
</dbReference>
<keyword evidence="3" id="KW-1133">Transmembrane helix</keyword>
<evidence type="ECO:0000256" key="2">
    <source>
        <dbReference type="SAM" id="MobiDB-lite"/>
    </source>
</evidence>
<feature type="transmembrane region" description="Helical" evidence="3">
    <location>
        <begin position="236"/>
        <end position="259"/>
    </location>
</feature>
<feature type="region of interest" description="Disordered" evidence="2">
    <location>
        <begin position="311"/>
        <end position="332"/>
    </location>
</feature>
<protein>
    <submittedName>
        <fullName evidence="4">Uncharacterized protein</fullName>
    </submittedName>
</protein>
<keyword evidence="5" id="KW-1185">Reference proteome</keyword>
<feature type="transmembrane region" description="Helical" evidence="3">
    <location>
        <begin position="37"/>
        <end position="56"/>
    </location>
</feature>
<evidence type="ECO:0000313" key="4">
    <source>
        <dbReference type="EMBL" id="OQV24084.1"/>
    </source>
</evidence>
<dbReference type="Pfam" id="PF14997">
    <property type="entry name" value="CECR6_TMEM121"/>
    <property type="match status" value="1"/>
</dbReference>
<feature type="transmembrane region" description="Helical" evidence="3">
    <location>
        <begin position="130"/>
        <end position="152"/>
    </location>
</feature>
<proteinExistence type="inferred from homology"/>
<feature type="transmembrane region" description="Helical" evidence="3">
    <location>
        <begin position="98"/>
        <end position="118"/>
    </location>
</feature>
<sequence>MRKLVVVCAKPAAILAILVQGGILDYYLIHHNGWTWAPWIAADVVCVAAIFCCIYYSRRYYDKYDREVQDEKDLELTQGWKDLEEPKVARGAPATLPLAYIGWLVYSGLLVARIVMIFKTFGSTISGEEVWGTNMLEFVIGGTAGIFAFLLATVDRKPTPSQKVCLKFLQHHVLLEIIDSVEFLTILFTAEHKLTLPGYVYDLILAFSCINMILPTLGLYQLSATNFKRAKPRENFYILQTILSTIFGNLPFLIIRVVLWSEHKFTNALFVMKNIIAMVQNVVELIHYFFPEKGHEHKATELGHSESAASRIDGGMLPVPEEDEDQCGPSRR</sequence>
<gene>
    <name evidence="4" type="ORF">BV898_02038</name>
</gene>
<keyword evidence="3" id="KW-0812">Transmembrane</keyword>
<comment type="similarity">
    <text evidence="1">Belongs to the TMEM121 family.</text>
</comment>
<keyword evidence="3" id="KW-0472">Membrane</keyword>
<evidence type="ECO:0000313" key="5">
    <source>
        <dbReference type="Proteomes" id="UP000192578"/>
    </source>
</evidence>
<dbReference type="OrthoDB" id="5964337at2759"/>
<organism evidence="4 5">
    <name type="scientific">Hypsibius exemplaris</name>
    <name type="common">Freshwater tardigrade</name>
    <dbReference type="NCBI Taxonomy" id="2072580"/>
    <lineage>
        <taxon>Eukaryota</taxon>
        <taxon>Metazoa</taxon>
        <taxon>Ecdysozoa</taxon>
        <taxon>Tardigrada</taxon>
        <taxon>Eutardigrada</taxon>
        <taxon>Parachela</taxon>
        <taxon>Hypsibioidea</taxon>
        <taxon>Hypsibiidae</taxon>
        <taxon>Hypsibius</taxon>
    </lineage>
</organism>
<accession>A0A1W0X9L1</accession>
<dbReference type="EMBL" id="MTYJ01000008">
    <property type="protein sequence ID" value="OQV24084.1"/>
    <property type="molecule type" value="Genomic_DNA"/>
</dbReference>